<feature type="compositionally biased region" description="Basic and acidic residues" evidence="2">
    <location>
        <begin position="387"/>
        <end position="409"/>
    </location>
</feature>
<feature type="compositionally biased region" description="Low complexity" evidence="2">
    <location>
        <begin position="415"/>
        <end position="444"/>
    </location>
</feature>
<dbReference type="InterPro" id="IPR007110">
    <property type="entry name" value="Ig-like_dom"/>
</dbReference>
<name>A0AAW0NQ11_9GOBI</name>
<comment type="caution">
    <text evidence="5">The sequence shown here is derived from an EMBL/GenBank/DDBJ whole genome shotgun (WGS) entry which is preliminary data.</text>
</comment>
<proteinExistence type="inferred from homology"/>
<keyword evidence="3" id="KW-0472">Membrane</keyword>
<comment type="similarity">
    <text evidence="1">Belongs to the FAM133 family.</text>
</comment>
<accession>A0AAW0NQ11</accession>
<sequence>MNSVSLSCGGPGLWTVRRNTSTRHNQGCSDWGADQSGSVCSMPVFPEDSGQYWCERNSVSTEPVHITVQDRGVLLQLPVLPVSPGQTVSLTCRHHSGSALPARFYRHGRHLSEQPTGRLSLQQVAVSDAGLYQCEIGGETSRASPLRVKADETLVNTSPPPVQSPVPSVPPAASLSLLLSSIVGSVLLMFLVLLLVFLVTRYKKERGVQEERCVETFMKRIDVYFSHESSKTTMLGPKRLQISDESSVYSTVCYRTVNQTKDAGVWTDEKILRLSEVKSDSEIRVRYHRVLPSSPEDLLHRMHRSSFFSSDTDPDSLALSIYRYQPIPVSPSPRSCAEFRPSIQDYLSRPRPTWEELKEQLDKKKKGSRALADFEDKMNERWRKELAKNREKMIGERDKEKEREKEKQEKRKKQLLQQMQQSCSRHSSSSSSSSSDSFSSSLSQSEDEKHVKKKRKRKRTSDSLEEDSNAESKAECKKKKSEGKEKISDKSKKKKKKKKQKKRHRKKQAKATSPSDSEQD</sequence>
<evidence type="ECO:0000259" key="4">
    <source>
        <dbReference type="PROSITE" id="PS50835"/>
    </source>
</evidence>
<keyword evidence="6" id="KW-1185">Reference proteome</keyword>
<reference evidence="6" key="1">
    <citation type="submission" date="2024-04" db="EMBL/GenBank/DDBJ databases">
        <title>Salinicola lusitanus LLJ914,a marine bacterium isolated from the Okinawa Trough.</title>
        <authorList>
            <person name="Li J."/>
        </authorList>
    </citation>
    <scope>NUCLEOTIDE SEQUENCE [LARGE SCALE GENOMIC DNA]</scope>
</reference>
<dbReference type="Gene3D" id="2.60.40.10">
    <property type="entry name" value="Immunoglobulins"/>
    <property type="match status" value="1"/>
</dbReference>
<dbReference type="PANTHER" id="PTHR31911:SF1">
    <property type="entry name" value="FAMILY WITH SEQUENCE SIMILARITY 133 MEMBER B-RELATED"/>
    <property type="match status" value="1"/>
</dbReference>
<evidence type="ECO:0000256" key="2">
    <source>
        <dbReference type="SAM" id="MobiDB-lite"/>
    </source>
</evidence>
<dbReference type="InterPro" id="IPR003598">
    <property type="entry name" value="Ig_sub2"/>
</dbReference>
<evidence type="ECO:0000256" key="3">
    <source>
        <dbReference type="SAM" id="Phobius"/>
    </source>
</evidence>
<feature type="domain" description="Ig-like" evidence="4">
    <location>
        <begin position="63"/>
        <end position="144"/>
    </location>
</feature>
<dbReference type="InterPro" id="IPR026766">
    <property type="entry name" value="Fam133"/>
</dbReference>
<evidence type="ECO:0000313" key="5">
    <source>
        <dbReference type="EMBL" id="KAK7898181.1"/>
    </source>
</evidence>
<feature type="transmembrane region" description="Helical" evidence="3">
    <location>
        <begin position="177"/>
        <end position="199"/>
    </location>
</feature>
<dbReference type="PROSITE" id="PS50835">
    <property type="entry name" value="IG_LIKE"/>
    <property type="match status" value="1"/>
</dbReference>
<dbReference type="PANTHER" id="PTHR31911">
    <property type="entry name" value="PROTEIN FAM133"/>
    <property type="match status" value="1"/>
</dbReference>
<keyword evidence="3" id="KW-1133">Transmembrane helix</keyword>
<evidence type="ECO:0000313" key="6">
    <source>
        <dbReference type="Proteomes" id="UP001460270"/>
    </source>
</evidence>
<protein>
    <recommendedName>
        <fullName evidence="4">Ig-like domain-containing protein</fullName>
    </recommendedName>
</protein>
<organism evidence="5 6">
    <name type="scientific">Mugilogobius chulae</name>
    <name type="common">yellowstripe goby</name>
    <dbReference type="NCBI Taxonomy" id="88201"/>
    <lineage>
        <taxon>Eukaryota</taxon>
        <taxon>Metazoa</taxon>
        <taxon>Chordata</taxon>
        <taxon>Craniata</taxon>
        <taxon>Vertebrata</taxon>
        <taxon>Euteleostomi</taxon>
        <taxon>Actinopterygii</taxon>
        <taxon>Neopterygii</taxon>
        <taxon>Teleostei</taxon>
        <taxon>Neoteleostei</taxon>
        <taxon>Acanthomorphata</taxon>
        <taxon>Gobiaria</taxon>
        <taxon>Gobiiformes</taxon>
        <taxon>Gobioidei</taxon>
        <taxon>Gobiidae</taxon>
        <taxon>Gobionellinae</taxon>
        <taxon>Mugilogobius</taxon>
    </lineage>
</organism>
<dbReference type="Proteomes" id="UP001460270">
    <property type="component" value="Unassembled WGS sequence"/>
</dbReference>
<feature type="region of interest" description="Disordered" evidence="2">
    <location>
        <begin position="387"/>
        <end position="520"/>
    </location>
</feature>
<gene>
    <name evidence="5" type="ORF">WMY93_019034</name>
</gene>
<dbReference type="InterPro" id="IPR036179">
    <property type="entry name" value="Ig-like_dom_sf"/>
</dbReference>
<evidence type="ECO:0000256" key="1">
    <source>
        <dbReference type="ARBA" id="ARBA00009569"/>
    </source>
</evidence>
<dbReference type="SMART" id="SM00409">
    <property type="entry name" value="IG"/>
    <property type="match status" value="1"/>
</dbReference>
<dbReference type="InterPro" id="IPR003599">
    <property type="entry name" value="Ig_sub"/>
</dbReference>
<dbReference type="SMART" id="SM00408">
    <property type="entry name" value="IGc2"/>
    <property type="match status" value="1"/>
</dbReference>
<dbReference type="SUPFAM" id="SSF48726">
    <property type="entry name" value="Immunoglobulin"/>
    <property type="match status" value="1"/>
</dbReference>
<keyword evidence="3" id="KW-0812">Transmembrane</keyword>
<dbReference type="AlphaFoldDB" id="A0AAW0NQ11"/>
<feature type="compositionally biased region" description="Basic residues" evidence="2">
    <location>
        <begin position="491"/>
        <end position="509"/>
    </location>
</feature>
<dbReference type="EMBL" id="JBBPFD010000014">
    <property type="protein sequence ID" value="KAK7898181.1"/>
    <property type="molecule type" value="Genomic_DNA"/>
</dbReference>
<dbReference type="InterPro" id="IPR013783">
    <property type="entry name" value="Ig-like_fold"/>
</dbReference>